<proteinExistence type="predicted"/>
<evidence type="ECO:0000256" key="1">
    <source>
        <dbReference type="SAM" id="MobiDB-lite"/>
    </source>
</evidence>
<keyword evidence="2" id="KW-0413">Isomerase</keyword>
<dbReference type="AlphaFoldDB" id="A0A2T5G6M6"/>
<dbReference type="PANTHER" id="PTHR37950">
    <property type="entry name" value="4-HYDROXYPHENYLACETATE CATABOLISM PROTEIN"/>
    <property type="match status" value="1"/>
</dbReference>
<accession>A0A2T5G6M6</accession>
<dbReference type="CDD" id="cd00580">
    <property type="entry name" value="CHMI"/>
    <property type="match status" value="1"/>
</dbReference>
<evidence type="ECO:0000313" key="2">
    <source>
        <dbReference type="EMBL" id="PTQ51833.1"/>
    </source>
</evidence>
<dbReference type="GO" id="GO:0008704">
    <property type="term" value="F:5-carboxymethyl-2-hydroxymuconate delta-isomerase activity"/>
    <property type="evidence" value="ECO:0007669"/>
    <property type="project" value="InterPro"/>
</dbReference>
<organism evidence="2 3">
    <name type="scientific">Hydrogenibacillus schlegelii</name>
    <name type="common">Bacillus schlegelii</name>
    <dbReference type="NCBI Taxonomy" id="1484"/>
    <lineage>
        <taxon>Bacteria</taxon>
        <taxon>Bacillati</taxon>
        <taxon>Bacillota</taxon>
        <taxon>Bacilli</taxon>
        <taxon>Bacillales</taxon>
        <taxon>Bacillales Family X. Incertae Sedis</taxon>
        <taxon>Hydrogenibacillus</taxon>
    </lineage>
</organism>
<dbReference type="InterPro" id="IPR014347">
    <property type="entry name" value="Tautomerase/MIF_sf"/>
</dbReference>
<protein>
    <submittedName>
        <fullName evidence="2">5-carboxymethyl-2-hydroxymuconate delta-isomerase</fullName>
    </submittedName>
</protein>
<feature type="region of interest" description="Disordered" evidence="1">
    <location>
        <begin position="128"/>
        <end position="172"/>
    </location>
</feature>
<reference evidence="2 3" key="1">
    <citation type="submission" date="2017-08" db="EMBL/GenBank/DDBJ databases">
        <title>Burning lignite coal seam in the remote Altai Mountains harbors a hydrogen-driven thermophilic microbial community.</title>
        <authorList>
            <person name="Kadnikov V.V."/>
            <person name="Mardanov A.V."/>
            <person name="Ivasenko D."/>
            <person name="Beletsky A.V."/>
            <person name="Karnachuk O.V."/>
            <person name="Ravin N.V."/>
        </authorList>
    </citation>
    <scope>NUCLEOTIDE SEQUENCE [LARGE SCALE GENOMIC DNA]</scope>
    <source>
        <strain evidence="2">AL33</strain>
    </source>
</reference>
<dbReference type="Proteomes" id="UP000244180">
    <property type="component" value="Unassembled WGS sequence"/>
</dbReference>
<sequence length="172" mass="18025">MPHVIVEYSANLEAEGDIPGLLRAINRTLLGFQPLIPIGGLRTRAYRAEKYVVADGTADDAFVHVTILLGRGRTEADRRKIGEAVFQTLKGHFAGLYARRYLALSLTVEEFSPLGTFKHNNIHARYASAPAPGSPDPAGADGVAEPKAGAIGETGPTAGAFGETDSTAGAPG</sequence>
<dbReference type="EMBL" id="PEBV01000037">
    <property type="protein sequence ID" value="PTQ51833.1"/>
    <property type="molecule type" value="Genomic_DNA"/>
</dbReference>
<comment type="caution">
    <text evidence="2">The sequence shown here is derived from an EMBL/GenBank/DDBJ whole genome shotgun (WGS) entry which is preliminary data.</text>
</comment>
<dbReference type="Gene3D" id="3.30.429.10">
    <property type="entry name" value="Macrophage Migration Inhibitory Factor"/>
    <property type="match status" value="1"/>
</dbReference>
<dbReference type="RefSeq" id="WP_338066092.1">
    <property type="nucleotide sequence ID" value="NZ_PEBV01000037.1"/>
</dbReference>
<dbReference type="SUPFAM" id="SSF55331">
    <property type="entry name" value="Tautomerase/MIF"/>
    <property type="match status" value="1"/>
</dbReference>
<dbReference type="Pfam" id="PF02962">
    <property type="entry name" value="CHMI"/>
    <property type="match status" value="1"/>
</dbReference>
<feature type="compositionally biased region" description="Low complexity" evidence="1">
    <location>
        <begin position="128"/>
        <end position="142"/>
    </location>
</feature>
<dbReference type="InterPro" id="IPR004220">
    <property type="entry name" value="5-COMe_2-OHmuconate_Isoase"/>
</dbReference>
<gene>
    <name evidence="2" type="ORF">HSCHL_1047</name>
</gene>
<dbReference type="PANTHER" id="PTHR37950:SF1">
    <property type="entry name" value="4-HYDROXYPHENYLACETATE CATABOLISM PROTEIN"/>
    <property type="match status" value="1"/>
</dbReference>
<name>A0A2T5G6M6_HYDSH</name>
<evidence type="ECO:0000313" key="3">
    <source>
        <dbReference type="Proteomes" id="UP000244180"/>
    </source>
</evidence>